<accession>A0A1S1RA46</accession>
<evidence type="ECO:0000313" key="1">
    <source>
        <dbReference type="EMBL" id="OHV42856.1"/>
    </source>
</evidence>
<proteinExistence type="predicted"/>
<reference evidence="2" key="1">
    <citation type="submission" date="2016-07" db="EMBL/GenBank/DDBJ databases">
        <title>Frankia sp. NRRL B-16219 Genome sequencing.</title>
        <authorList>
            <person name="Ghodhbane-Gtari F."/>
            <person name="Swanson E."/>
            <person name="Gueddou A."/>
            <person name="Louati M."/>
            <person name="Nouioui I."/>
            <person name="Hezbri K."/>
            <person name="Abebe-Akele F."/>
            <person name="Simpson S."/>
            <person name="Morris K."/>
            <person name="Thomas K."/>
            <person name="Gtari M."/>
            <person name="Tisa L.S."/>
        </authorList>
    </citation>
    <scope>NUCLEOTIDE SEQUENCE [LARGE SCALE GENOMIC DNA]</scope>
    <source>
        <strain evidence="2">NRRL B-16219</strain>
    </source>
</reference>
<dbReference type="RefSeq" id="WP_071060098.1">
    <property type="nucleotide sequence ID" value="NZ_MAXA01000039.1"/>
</dbReference>
<sequence>MNFDPLTEKGIALDDQVRNWSELSVEPYDKMSVDPYTRCRVIAMNAIEVEAVMFSHQFARHLDIPEVKAALAEIRRIEQQQQKVVNWLTPAEESTLEVTLGYEQVAVDLTAWLARSEPDPYLRQTYDFGLLEDFDHLYRYANLYELLEGKTAEQVVHQLTEVMPGRPTQVEHRHPVDNIRRHYDKHTADPLSRLHALTITAAEQQTMNFYMTIGNRYMEPLARSLYAEIAMVEEEHVTQYESMLDPGESWFEQLVLHEYNECYMYHSFAGQETDPRIRRVWELHLAMEIEQLRVAADLMKRYDGREAAEVLPAGLPEPVLLEPNKQYVREVLATQLDLTSLGTGYVMDAHDRFQDNLRKVNAGGNPSERVIDAHRERFGTEYRLETEGRHPVERLREDALAGRR</sequence>
<dbReference type="AlphaFoldDB" id="A0A1S1RA46"/>
<dbReference type="EMBL" id="MAXA01000039">
    <property type="protein sequence ID" value="OHV42856.1"/>
    <property type="molecule type" value="Genomic_DNA"/>
</dbReference>
<dbReference type="Proteomes" id="UP000179769">
    <property type="component" value="Unassembled WGS sequence"/>
</dbReference>
<dbReference type="InterPro" id="IPR009078">
    <property type="entry name" value="Ferritin-like_SF"/>
</dbReference>
<evidence type="ECO:0008006" key="3">
    <source>
        <dbReference type="Google" id="ProtNLM"/>
    </source>
</evidence>
<comment type="caution">
    <text evidence="1">The sequence shown here is derived from an EMBL/GenBank/DDBJ whole genome shotgun (WGS) entry which is preliminary data.</text>
</comment>
<dbReference type="SUPFAM" id="SSF47240">
    <property type="entry name" value="Ferritin-like"/>
    <property type="match status" value="1"/>
</dbReference>
<protein>
    <recommendedName>
        <fullName evidence="3">Ferritin-like domain-containing protein</fullName>
    </recommendedName>
</protein>
<organism evidence="1 2">
    <name type="scientific">Parafrankia soli</name>
    <dbReference type="NCBI Taxonomy" id="2599596"/>
    <lineage>
        <taxon>Bacteria</taxon>
        <taxon>Bacillati</taxon>
        <taxon>Actinomycetota</taxon>
        <taxon>Actinomycetes</taxon>
        <taxon>Frankiales</taxon>
        <taxon>Frankiaceae</taxon>
        <taxon>Parafrankia</taxon>
    </lineage>
</organism>
<gene>
    <name evidence="1" type="ORF">BBK14_31635</name>
</gene>
<evidence type="ECO:0000313" key="2">
    <source>
        <dbReference type="Proteomes" id="UP000179769"/>
    </source>
</evidence>
<name>A0A1S1RA46_9ACTN</name>
<keyword evidence="2" id="KW-1185">Reference proteome</keyword>
<dbReference type="OrthoDB" id="1836949at2"/>